<comment type="similarity">
    <text evidence="1 2">Belongs to the UPF0102 family.</text>
</comment>
<dbReference type="Pfam" id="PF02021">
    <property type="entry name" value="UPF0102"/>
    <property type="match status" value="1"/>
</dbReference>
<dbReference type="AlphaFoldDB" id="A0A7Z0D2M7"/>
<dbReference type="PANTHER" id="PTHR34039">
    <property type="entry name" value="UPF0102 PROTEIN YRAN"/>
    <property type="match status" value="1"/>
</dbReference>
<dbReference type="RefSeq" id="WP_179427938.1">
    <property type="nucleotide sequence ID" value="NZ_JACBZP010000001.1"/>
</dbReference>
<dbReference type="GO" id="GO:0003676">
    <property type="term" value="F:nucleic acid binding"/>
    <property type="evidence" value="ECO:0007669"/>
    <property type="project" value="InterPro"/>
</dbReference>
<proteinExistence type="inferred from homology"/>
<organism evidence="3 4">
    <name type="scientific">Spelaeicoccus albus</name>
    <dbReference type="NCBI Taxonomy" id="1280376"/>
    <lineage>
        <taxon>Bacteria</taxon>
        <taxon>Bacillati</taxon>
        <taxon>Actinomycetota</taxon>
        <taxon>Actinomycetes</taxon>
        <taxon>Micrococcales</taxon>
        <taxon>Brevibacteriaceae</taxon>
        <taxon>Spelaeicoccus</taxon>
    </lineage>
</organism>
<dbReference type="SUPFAM" id="SSF52980">
    <property type="entry name" value="Restriction endonuclease-like"/>
    <property type="match status" value="1"/>
</dbReference>
<dbReference type="NCBIfam" id="NF009154">
    <property type="entry name" value="PRK12497.3-3"/>
    <property type="match status" value="1"/>
</dbReference>
<protein>
    <recommendedName>
        <fullName evidence="2">UPF0102 protein BJY26_002055</fullName>
    </recommendedName>
</protein>
<dbReference type="GO" id="GO:0004519">
    <property type="term" value="F:endonuclease activity"/>
    <property type="evidence" value="ECO:0007669"/>
    <property type="project" value="UniProtKB-KW"/>
</dbReference>
<sequence length="119" mass="12999">MRRKDELGQWGEKCAADHLAAQGFDLLDRNWHCRDGEIDLVARDGDCLVIVEVKTRRTGSAGHPLEAVTAKKLATLRRLAALWLRGHPVAAATIRIDVVGVLCAGEGRAAIEHVRNVSL</sequence>
<keyword evidence="3" id="KW-0540">Nuclease</keyword>
<dbReference type="EMBL" id="JACBZP010000001">
    <property type="protein sequence ID" value="NYI67749.1"/>
    <property type="molecule type" value="Genomic_DNA"/>
</dbReference>
<dbReference type="CDD" id="cd20736">
    <property type="entry name" value="PoNe_Nuclease"/>
    <property type="match status" value="1"/>
</dbReference>
<reference evidence="3 4" key="1">
    <citation type="submission" date="2020-07" db="EMBL/GenBank/DDBJ databases">
        <title>Sequencing the genomes of 1000 actinobacteria strains.</title>
        <authorList>
            <person name="Klenk H.-P."/>
        </authorList>
    </citation>
    <scope>NUCLEOTIDE SEQUENCE [LARGE SCALE GENOMIC DNA]</scope>
    <source>
        <strain evidence="3 4">DSM 26341</strain>
    </source>
</reference>
<dbReference type="InterPro" id="IPR003509">
    <property type="entry name" value="UPF0102_YraN-like"/>
</dbReference>
<gene>
    <name evidence="3" type="ORF">BJY26_002055</name>
</gene>
<dbReference type="NCBIfam" id="NF009150">
    <property type="entry name" value="PRK12497.1-3"/>
    <property type="match status" value="1"/>
</dbReference>
<dbReference type="PANTHER" id="PTHR34039:SF1">
    <property type="entry name" value="UPF0102 PROTEIN YRAN"/>
    <property type="match status" value="1"/>
</dbReference>
<dbReference type="Gene3D" id="3.40.1350.10">
    <property type="match status" value="1"/>
</dbReference>
<dbReference type="InterPro" id="IPR011335">
    <property type="entry name" value="Restrct_endonuc-II-like"/>
</dbReference>
<evidence type="ECO:0000256" key="1">
    <source>
        <dbReference type="ARBA" id="ARBA00006738"/>
    </source>
</evidence>
<evidence type="ECO:0000313" key="3">
    <source>
        <dbReference type="EMBL" id="NYI67749.1"/>
    </source>
</evidence>
<evidence type="ECO:0000256" key="2">
    <source>
        <dbReference type="HAMAP-Rule" id="MF_00048"/>
    </source>
</evidence>
<accession>A0A7Z0D2M7</accession>
<keyword evidence="3" id="KW-0255">Endonuclease</keyword>
<evidence type="ECO:0000313" key="4">
    <source>
        <dbReference type="Proteomes" id="UP000539111"/>
    </source>
</evidence>
<dbReference type="Proteomes" id="UP000539111">
    <property type="component" value="Unassembled WGS sequence"/>
</dbReference>
<name>A0A7Z0D2M7_9MICO</name>
<keyword evidence="4" id="KW-1185">Reference proteome</keyword>
<comment type="caution">
    <text evidence="3">The sequence shown here is derived from an EMBL/GenBank/DDBJ whole genome shotgun (WGS) entry which is preliminary data.</text>
</comment>
<dbReference type="InterPro" id="IPR011856">
    <property type="entry name" value="tRNA_endonuc-like_dom_sf"/>
</dbReference>
<keyword evidence="3" id="KW-0378">Hydrolase</keyword>
<dbReference type="HAMAP" id="MF_00048">
    <property type="entry name" value="UPF0102"/>
    <property type="match status" value="1"/>
</dbReference>